<evidence type="ECO:0000313" key="2">
    <source>
        <dbReference type="EMBL" id="KAK5062893.1"/>
    </source>
</evidence>
<sequence length="442" mass="48748">MTHSILPQVNNTPSSPPILQKCDEAVAVSSSLIPLNEARNLSSFDLVLQKSASIQRTTSSTSKQHPNSIQGVNHKARCTSNSSMNGARTEHQNIVSSPPRFEAFARSIYRSVGQQQDLENQSISGFARAINGSSTHSRIEEHRFTIDEQVELETTSKKGGSLLAENSDGYVRSAFGGLFDSESGFSFVPMTSENYSDSWCPYNLDERHSDGSDQRCNIKGQKDCHFDLTEQAVSEPFITSNLGNFGSTAFSFATRPGDDGEPWLGQMISSNSNAHYSDFVFGVAPQICPRDSAKHSSQTSLAHDLMESGMLGYWKSPVVAEATGNISPHMPSGRIEMFASPLQSQSSRRERASAPLRSSQQSIVGLKRKADALSETAYSVKRSSNFFQPLAKHWPMHENFSEAMLWEHTPRNNLKTGNRTHGAEQNHVTECRYPAWSDQGSR</sequence>
<organism evidence="2 3">
    <name type="scientific">Exophiala bonariae</name>
    <dbReference type="NCBI Taxonomy" id="1690606"/>
    <lineage>
        <taxon>Eukaryota</taxon>
        <taxon>Fungi</taxon>
        <taxon>Dikarya</taxon>
        <taxon>Ascomycota</taxon>
        <taxon>Pezizomycotina</taxon>
        <taxon>Eurotiomycetes</taxon>
        <taxon>Chaetothyriomycetidae</taxon>
        <taxon>Chaetothyriales</taxon>
        <taxon>Herpotrichiellaceae</taxon>
        <taxon>Exophiala</taxon>
    </lineage>
</organism>
<dbReference type="RefSeq" id="XP_064711165.1">
    <property type="nucleotide sequence ID" value="XM_064848541.1"/>
</dbReference>
<feature type="region of interest" description="Disordered" evidence="1">
    <location>
        <begin position="55"/>
        <end position="91"/>
    </location>
</feature>
<proteinExistence type="predicted"/>
<keyword evidence="3" id="KW-1185">Reference proteome</keyword>
<feature type="compositionally biased region" description="Polar residues" evidence="1">
    <location>
        <begin position="55"/>
        <end position="71"/>
    </location>
</feature>
<comment type="caution">
    <text evidence="2">The sequence shown here is derived from an EMBL/GenBank/DDBJ whole genome shotgun (WGS) entry which is preliminary data.</text>
</comment>
<accession>A0AAV9NPC8</accession>
<dbReference type="AlphaFoldDB" id="A0AAV9NPC8"/>
<evidence type="ECO:0000256" key="1">
    <source>
        <dbReference type="SAM" id="MobiDB-lite"/>
    </source>
</evidence>
<gene>
    <name evidence="2" type="ORF">LTR84_004969</name>
</gene>
<feature type="region of interest" description="Disordered" evidence="1">
    <location>
        <begin position="340"/>
        <end position="361"/>
    </location>
</feature>
<feature type="compositionally biased region" description="Polar residues" evidence="1">
    <location>
        <begin position="78"/>
        <end position="91"/>
    </location>
</feature>
<reference evidence="2 3" key="1">
    <citation type="submission" date="2023-08" db="EMBL/GenBank/DDBJ databases">
        <title>Black Yeasts Isolated from many extreme environments.</title>
        <authorList>
            <person name="Coleine C."/>
            <person name="Stajich J.E."/>
            <person name="Selbmann L."/>
        </authorList>
    </citation>
    <scope>NUCLEOTIDE SEQUENCE [LARGE SCALE GENOMIC DNA]</scope>
    <source>
        <strain evidence="2 3">CCFEE 5792</strain>
    </source>
</reference>
<protein>
    <submittedName>
        <fullName evidence="2">Uncharacterized protein</fullName>
    </submittedName>
</protein>
<dbReference type="EMBL" id="JAVRRD010000002">
    <property type="protein sequence ID" value="KAK5062893.1"/>
    <property type="molecule type" value="Genomic_DNA"/>
</dbReference>
<name>A0AAV9NPC8_9EURO</name>
<evidence type="ECO:0000313" key="3">
    <source>
        <dbReference type="Proteomes" id="UP001358417"/>
    </source>
</evidence>
<dbReference type="Proteomes" id="UP001358417">
    <property type="component" value="Unassembled WGS sequence"/>
</dbReference>
<dbReference type="GeneID" id="89973147"/>